<name>A0ABQ6PA92_9SPHN</name>
<dbReference type="EMBL" id="BTFW01000001">
    <property type="protein sequence ID" value="GMM61711.1"/>
    <property type="molecule type" value="Genomic_DNA"/>
</dbReference>
<proteinExistence type="predicted"/>
<feature type="region of interest" description="Disordered" evidence="1">
    <location>
        <begin position="24"/>
        <end position="50"/>
    </location>
</feature>
<reference evidence="2 3" key="1">
    <citation type="submission" date="2023-06" db="EMBL/GenBank/DDBJ databases">
        <title>Draft genome sequence of Novosphingobium sp. strain IK01.</title>
        <authorList>
            <person name="Hatamoto M."/>
            <person name="Ikarashi T."/>
            <person name="Yamaguchi T."/>
        </authorList>
    </citation>
    <scope>NUCLEOTIDE SEQUENCE [LARGE SCALE GENOMIC DNA]</scope>
    <source>
        <strain evidence="2 3">IK01</strain>
    </source>
</reference>
<evidence type="ECO:0000256" key="1">
    <source>
        <dbReference type="SAM" id="MobiDB-lite"/>
    </source>
</evidence>
<protein>
    <submittedName>
        <fullName evidence="2">Uncharacterized protein</fullName>
    </submittedName>
</protein>
<keyword evidence="3" id="KW-1185">Reference proteome</keyword>
<gene>
    <name evidence="2" type="ORF">NUTIK01_24880</name>
</gene>
<evidence type="ECO:0000313" key="2">
    <source>
        <dbReference type="EMBL" id="GMM61711.1"/>
    </source>
</evidence>
<evidence type="ECO:0000313" key="3">
    <source>
        <dbReference type="Proteomes" id="UP001187221"/>
    </source>
</evidence>
<dbReference type="Proteomes" id="UP001187221">
    <property type="component" value="Unassembled WGS sequence"/>
</dbReference>
<sequence length="50" mass="5523">MGHHKKAESPAMLEASWRTADAVVAQKTRRTDPKDFWVGLSEGEGEGEQP</sequence>
<comment type="caution">
    <text evidence="2">The sequence shown here is derived from an EMBL/GenBank/DDBJ whole genome shotgun (WGS) entry which is preliminary data.</text>
</comment>
<organism evidence="2 3">
    <name type="scientific">Novosphingobium pituita</name>
    <dbReference type="NCBI Taxonomy" id="3056842"/>
    <lineage>
        <taxon>Bacteria</taxon>
        <taxon>Pseudomonadati</taxon>
        <taxon>Pseudomonadota</taxon>
        <taxon>Alphaproteobacteria</taxon>
        <taxon>Sphingomonadales</taxon>
        <taxon>Sphingomonadaceae</taxon>
        <taxon>Novosphingobium</taxon>
    </lineage>
</organism>
<accession>A0ABQ6PA92</accession>